<gene>
    <name evidence="13" type="ORF">DIABBA_LOCUS11590</name>
</gene>
<proteinExistence type="inferred from homology"/>
<reference evidence="13" key="1">
    <citation type="submission" date="2022-01" db="EMBL/GenBank/DDBJ databases">
        <authorList>
            <person name="King R."/>
        </authorList>
    </citation>
    <scope>NUCLEOTIDE SEQUENCE</scope>
</reference>
<dbReference type="Pfam" id="PF07993">
    <property type="entry name" value="NAD_binding_4"/>
    <property type="match status" value="1"/>
</dbReference>
<keyword evidence="6 10" id="KW-1133">Transmembrane helix</keyword>
<dbReference type="Proteomes" id="UP001153709">
    <property type="component" value="Chromosome 8"/>
</dbReference>
<protein>
    <recommendedName>
        <fullName evidence="10">Fatty acyl-CoA reductase</fullName>
        <ecNumber evidence="10">1.2.1.84</ecNumber>
    </recommendedName>
</protein>
<dbReference type="AlphaFoldDB" id="A0A9N9T7Z0"/>
<keyword evidence="8 10" id="KW-0472">Membrane</keyword>
<dbReference type="FunFam" id="3.40.50.720:FF:000143">
    <property type="entry name" value="Fatty acyl-CoA reductase"/>
    <property type="match status" value="1"/>
</dbReference>
<comment type="subcellular location">
    <subcellularLocation>
        <location evidence="1">Membrane</location>
        <topology evidence="1">Multi-pass membrane protein</topology>
    </subcellularLocation>
</comment>
<keyword evidence="5 10" id="KW-0521">NADP</keyword>
<comment type="similarity">
    <text evidence="2 10">Belongs to the fatty acyl-CoA reductase family.</text>
</comment>
<keyword evidence="3 10" id="KW-0444">Lipid biosynthesis</keyword>
<dbReference type="InterPro" id="IPR026055">
    <property type="entry name" value="FAR"/>
</dbReference>
<dbReference type="InterPro" id="IPR033640">
    <property type="entry name" value="FAR_C"/>
</dbReference>
<dbReference type="GO" id="GO:0016020">
    <property type="term" value="C:membrane"/>
    <property type="evidence" value="ECO:0007669"/>
    <property type="project" value="UniProtKB-SubCell"/>
</dbReference>
<dbReference type="Pfam" id="PF03015">
    <property type="entry name" value="Sterile"/>
    <property type="match status" value="1"/>
</dbReference>
<evidence type="ECO:0000313" key="14">
    <source>
        <dbReference type="Proteomes" id="UP001153709"/>
    </source>
</evidence>
<dbReference type="SUPFAM" id="SSF51735">
    <property type="entry name" value="NAD(P)-binding Rossmann-fold domains"/>
    <property type="match status" value="1"/>
</dbReference>
<dbReference type="GO" id="GO:0005777">
    <property type="term" value="C:peroxisome"/>
    <property type="evidence" value="ECO:0007669"/>
    <property type="project" value="TreeGrafter"/>
</dbReference>
<dbReference type="EC" id="1.2.1.84" evidence="10"/>
<evidence type="ECO:0000256" key="5">
    <source>
        <dbReference type="ARBA" id="ARBA00022857"/>
    </source>
</evidence>
<dbReference type="PANTHER" id="PTHR11011:SF24">
    <property type="entry name" value="FATTY ACYL-COA REDUCTASE"/>
    <property type="match status" value="1"/>
</dbReference>
<evidence type="ECO:0000256" key="7">
    <source>
        <dbReference type="ARBA" id="ARBA00023098"/>
    </source>
</evidence>
<keyword evidence="10" id="KW-0560">Oxidoreductase</keyword>
<feature type="transmembrane region" description="Helical" evidence="10">
    <location>
        <begin position="472"/>
        <end position="490"/>
    </location>
</feature>
<dbReference type="PANTHER" id="PTHR11011">
    <property type="entry name" value="MALE STERILITY PROTEIN 2-RELATED"/>
    <property type="match status" value="1"/>
</dbReference>
<dbReference type="CDD" id="cd09071">
    <property type="entry name" value="FAR_C"/>
    <property type="match status" value="1"/>
</dbReference>
<evidence type="ECO:0000256" key="10">
    <source>
        <dbReference type="RuleBase" id="RU363097"/>
    </source>
</evidence>
<dbReference type="GO" id="GO:0035336">
    <property type="term" value="P:long-chain fatty-acyl-CoA metabolic process"/>
    <property type="evidence" value="ECO:0007669"/>
    <property type="project" value="TreeGrafter"/>
</dbReference>
<accession>A0A9N9T7Z0</accession>
<dbReference type="CDD" id="cd05236">
    <property type="entry name" value="FAR-N_SDR_e"/>
    <property type="match status" value="1"/>
</dbReference>
<dbReference type="OrthoDB" id="429813at2759"/>
<comment type="function">
    <text evidence="10">Catalyzes the reduction of fatty acyl-CoA to fatty alcohols.</text>
</comment>
<evidence type="ECO:0000256" key="8">
    <source>
        <dbReference type="ARBA" id="ARBA00023136"/>
    </source>
</evidence>
<feature type="transmembrane region" description="Helical" evidence="10">
    <location>
        <begin position="350"/>
        <end position="373"/>
    </location>
</feature>
<evidence type="ECO:0000259" key="12">
    <source>
        <dbReference type="Pfam" id="PF07993"/>
    </source>
</evidence>
<organism evidence="13 14">
    <name type="scientific">Diabrotica balteata</name>
    <name type="common">Banded cucumber beetle</name>
    <dbReference type="NCBI Taxonomy" id="107213"/>
    <lineage>
        <taxon>Eukaryota</taxon>
        <taxon>Metazoa</taxon>
        <taxon>Ecdysozoa</taxon>
        <taxon>Arthropoda</taxon>
        <taxon>Hexapoda</taxon>
        <taxon>Insecta</taxon>
        <taxon>Pterygota</taxon>
        <taxon>Neoptera</taxon>
        <taxon>Endopterygota</taxon>
        <taxon>Coleoptera</taxon>
        <taxon>Polyphaga</taxon>
        <taxon>Cucujiformia</taxon>
        <taxon>Chrysomeloidea</taxon>
        <taxon>Chrysomelidae</taxon>
        <taxon>Galerucinae</taxon>
        <taxon>Diabroticina</taxon>
        <taxon>Diabroticites</taxon>
        <taxon>Diabrotica</taxon>
    </lineage>
</organism>
<dbReference type="GO" id="GO:0102965">
    <property type="term" value="F:alcohol-forming long-chain fatty acyl-CoA reductase activity"/>
    <property type="evidence" value="ECO:0007669"/>
    <property type="project" value="UniProtKB-EC"/>
</dbReference>
<evidence type="ECO:0000256" key="4">
    <source>
        <dbReference type="ARBA" id="ARBA00022692"/>
    </source>
</evidence>
<dbReference type="InterPro" id="IPR013120">
    <property type="entry name" value="FAR_NAD-bd"/>
</dbReference>
<dbReference type="InterPro" id="IPR036291">
    <property type="entry name" value="NAD(P)-bd_dom_sf"/>
</dbReference>
<keyword evidence="4 10" id="KW-0812">Transmembrane</keyword>
<feature type="domain" description="Thioester reductase (TE)" evidence="12">
    <location>
        <begin position="14"/>
        <end position="284"/>
    </location>
</feature>
<name>A0A9N9T7Z0_DIABA</name>
<dbReference type="GO" id="GO:0080019">
    <property type="term" value="F:alcohol-forming very long-chain fatty acyl-CoA reductase activity"/>
    <property type="evidence" value="ECO:0007669"/>
    <property type="project" value="InterPro"/>
</dbReference>
<keyword evidence="7 10" id="KW-0443">Lipid metabolism</keyword>
<evidence type="ECO:0000256" key="1">
    <source>
        <dbReference type="ARBA" id="ARBA00004141"/>
    </source>
</evidence>
<sequence length="512" mass="58760">MPVADFYIDKNVFITGGSGFLGKLIIEKLLRSCPGIGKIYVLLRPKRGNPIEDRLEKIIESPIFNPLRHQNPDALKKLIPIKGDVSELNLGLNKEDRELLVNTVNIIYHSAASVRFDDFLKDALILNVRGTREVAKLALDLKNIAIFVHISTAYSNCDKFVVEEKLYPALANWRDAITLAEKCDPETLEVFSQKYISSLPNTYTFAKSLGEHVVNELCHGKIPVVITRPSVVIHTLSDPIEGFTDNFNGPNGLITAAGTGLVRIIYGRKDNIVDYIPADYVIKGIILASESEGRKKTSDSIEIYNISYNHISNITLDEMIKTGNRIIHEFPYSQMLRYPKASLTENFYRFYIEVLVSHMLPSLFVDLILRLIGQKPRLIRLQRKIYIAATVLIPFVTNTYFLLNDKFINMQKNLKEEDNAFLFNYLPWTEEEMYKYITVGKTGMELYLLKVKTGVIGAKAKRLLMKYWLPEMIFKMIVYFLFLWIIMYKLNFFNLATDKVICYLKKFGTEEI</sequence>
<feature type="domain" description="Fatty acyl-CoA reductase C-terminal" evidence="11">
    <location>
        <begin position="358"/>
        <end position="450"/>
    </location>
</feature>
<evidence type="ECO:0000256" key="3">
    <source>
        <dbReference type="ARBA" id="ARBA00022516"/>
    </source>
</evidence>
<dbReference type="EMBL" id="OU898283">
    <property type="protein sequence ID" value="CAG9838748.1"/>
    <property type="molecule type" value="Genomic_DNA"/>
</dbReference>
<evidence type="ECO:0000259" key="11">
    <source>
        <dbReference type="Pfam" id="PF03015"/>
    </source>
</evidence>
<comment type="catalytic activity">
    <reaction evidence="9 10">
        <text>a long-chain fatty acyl-CoA + 2 NADPH + 2 H(+) = a long-chain primary fatty alcohol + 2 NADP(+) + CoA</text>
        <dbReference type="Rhea" id="RHEA:52716"/>
        <dbReference type="ChEBI" id="CHEBI:15378"/>
        <dbReference type="ChEBI" id="CHEBI:57287"/>
        <dbReference type="ChEBI" id="CHEBI:57783"/>
        <dbReference type="ChEBI" id="CHEBI:58349"/>
        <dbReference type="ChEBI" id="CHEBI:77396"/>
        <dbReference type="ChEBI" id="CHEBI:83139"/>
        <dbReference type="EC" id="1.2.1.84"/>
    </reaction>
</comment>
<evidence type="ECO:0000313" key="13">
    <source>
        <dbReference type="EMBL" id="CAG9838748.1"/>
    </source>
</evidence>
<evidence type="ECO:0000256" key="9">
    <source>
        <dbReference type="ARBA" id="ARBA00052530"/>
    </source>
</evidence>
<keyword evidence="14" id="KW-1185">Reference proteome</keyword>
<evidence type="ECO:0000256" key="2">
    <source>
        <dbReference type="ARBA" id="ARBA00005928"/>
    </source>
</evidence>
<feature type="transmembrane region" description="Helical" evidence="10">
    <location>
        <begin position="385"/>
        <end position="403"/>
    </location>
</feature>
<dbReference type="Gene3D" id="3.40.50.720">
    <property type="entry name" value="NAD(P)-binding Rossmann-like Domain"/>
    <property type="match status" value="1"/>
</dbReference>
<evidence type="ECO:0000256" key="6">
    <source>
        <dbReference type="ARBA" id="ARBA00022989"/>
    </source>
</evidence>